<comment type="caution">
    <text evidence="5">The sequence shown here is derived from an EMBL/GenBank/DDBJ whole genome shotgun (WGS) entry which is preliminary data.</text>
</comment>
<dbReference type="InterPro" id="IPR036866">
    <property type="entry name" value="RibonucZ/Hydroxyglut_hydro"/>
</dbReference>
<evidence type="ECO:0000256" key="1">
    <source>
        <dbReference type="ARBA" id="ARBA00022801"/>
    </source>
</evidence>
<dbReference type="SUPFAM" id="SSF56281">
    <property type="entry name" value="Metallo-hydrolase/oxidoreductase"/>
    <property type="match status" value="1"/>
</dbReference>
<sequence length="518" mass="58617">MIASSSSSSSVNKEIKILALGAGQEVGRSCIIVKMGGKTIMLDCGSHPVYEDQRRFPDFTLIKGDKQSLDDIIDCCLISHFHLDHTGGLPYFTEHVGYSKPIFMSYPTRDIVPHLLEDYRKLAESKQNERRLMNKDKDDKQAPIYTQQEIERCMSKIVPMKYNETKMYNGIEISTYLVGHVLGAELPRCFPNVLITETTYGTTIRSSRLTKEENFLDAIVSTVNKGGKVLIPVFALGRVQELCLIADRYWSQNDMTIPIYYTQGLAARAMPSYRQYTDWMNESVQEQNKIKTEEQRKEEQLEYEQWAEAGTAWMHTSGMNASWNMGDRKTASIFDYEHVLPYQAQFLHADGPMVLFAAPGMLNGGISQDALRLWGVNERNLVILPGYCADNTIGGKLLKGERDFDVISGQLQQHTSNYGREKNRSKSPSQKYDKRDIRRDHIDTIHIKCPVLCLPFSAHADALGLAMIVQQTMPDTVALVHGELDRISYLQNTVFPLIGCPCYSPQIGIECKISIPEQ</sequence>
<evidence type="ECO:0000256" key="2">
    <source>
        <dbReference type="SAM" id="MobiDB-lite"/>
    </source>
</evidence>
<dbReference type="OrthoDB" id="10249535at2759"/>
<dbReference type="GO" id="GO:0016180">
    <property type="term" value="P:snRNA processing"/>
    <property type="evidence" value="ECO:0007669"/>
    <property type="project" value="TreeGrafter"/>
</dbReference>
<feature type="domain" description="Metallo-beta-lactamase" evidence="3">
    <location>
        <begin position="27"/>
        <end position="238"/>
    </location>
</feature>
<organism evidence="5 6">
    <name type="scientific">Streblomastix strix</name>
    <dbReference type="NCBI Taxonomy" id="222440"/>
    <lineage>
        <taxon>Eukaryota</taxon>
        <taxon>Metamonada</taxon>
        <taxon>Preaxostyla</taxon>
        <taxon>Oxymonadida</taxon>
        <taxon>Streblomastigidae</taxon>
        <taxon>Streblomastix</taxon>
    </lineage>
</organism>
<dbReference type="SMART" id="SM00849">
    <property type="entry name" value="Lactamase_B"/>
    <property type="match status" value="1"/>
</dbReference>
<dbReference type="Pfam" id="PF10996">
    <property type="entry name" value="Beta-Casp"/>
    <property type="match status" value="1"/>
</dbReference>
<dbReference type="GO" id="GO:0005634">
    <property type="term" value="C:nucleus"/>
    <property type="evidence" value="ECO:0007669"/>
    <property type="project" value="TreeGrafter"/>
</dbReference>
<gene>
    <name evidence="5" type="ORF">EZS28_014563</name>
</gene>
<name>A0A5J4W591_9EUKA</name>
<evidence type="ECO:0000313" key="6">
    <source>
        <dbReference type="Proteomes" id="UP000324800"/>
    </source>
</evidence>
<dbReference type="PANTHER" id="PTHR11203">
    <property type="entry name" value="CLEAVAGE AND POLYADENYLATION SPECIFICITY FACTOR FAMILY MEMBER"/>
    <property type="match status" value="1"/>
</dbReference>
<dbReference type="AlphaFoldDB" id="A0A5J4W591"/>
<feature type="domain" description="Beta-Casp" evidence="4">
    <location>
        <begin position="239"/>
        <end position="397"/>
    </location>
</feature>
<dbReference type="EMBL" id="SNRW01003413">
    <property type="protein sequence ID" value="KAA6389910.1"/>
    <property type="molecule type" value="Genomic_DNA"/>
</dbReference>
<proteinExistence type="predicted"/>
<dbReference type="Pfam" id="PF00753">
    <property type="entry name" value="Lactamase_B"/>
    <property type="match status" value="1"/>
</dbReference>
<dbReference type="Gene3D" id="3.60.15.10">
    <property type="entry name" value="Ribonuclease Z/Hydroxyacylglutathione hydrolase-like"/>
    <property type="match status" value="1"/>
</dbReference>
<dbReference type="PANTHER" id="PTHR11203:SF37">
    <property type="entry name" value="INTEGRATOR COMPLEX SUBUNIT 11"/>
    <property type="match status" value="1"/>
</dbReference>
<dbReference type="GO" id="GO:0004521">
    <property type="term" value="F:RNA endonuclease activity"/>
    <property type="evidence" value="ECO:0007669"/>
    <property type="project" value="TreeGrafter"/>
</dbReference>
<dbReference type="InterPro" id="IPR011108">
    <property type="entry name" value="RMMBL"/>
</dbReference>
<dbReference type="Gene3D" id="3.40.50.10890">
    <property type="match status" value="1"/>
</dbReference>
<dbReference type="Proteomes" id="UP000324800">
    <property type="component" value="Unassembled WGS sequence"/>
</dbReference>
<dbReference type="SMART" id="SM01027">
    <property type="entry name" value="Beta-Casp"/>
    <property type="match status" value="1"/>
</dbReference>
<reference evidence="5 6" key="1">
    <citation type="submission" date="2019-03" db="EMBL/GenBank/DDBJ databases">
        <title>Single cell metagenomics reveals metabolic interactions within the superorganism composed of flagellate Streblomastix strix and complex community of Bacteroidetes bacteria on its surface.</title>
        <authorList>
            <person name="Treitli S.C."/>
            <person name="Kolisko M."/>
            <person name="Husnik F."/>
            <person name="Keeling P."/>
            <person name="Hampl V."/>
        </authorList>
    </citation>
    <scope>NUCLEOTIDE SEQUENCE [LARGE SCALE GENOMIC DNA]</scope>
    <source>
        <strain evidence="5">ST1C</strain>
    </source>
</reference>
<dbReference type="InterPro" id="IPR001279">
    <property type="entry name" value="Metallo-B-lactamas"/>
</dbReference>
<keyword evidence="1" id="KW-0378">Hydrolase</keyword>
<dbReference type="Pfam" id="PF07521">
    <property type="entry name" value="RMMBL"/>
    <property type="match status" value="1"/>
</dbReference>
<dbReference type="GO" id="GO:0016787">
    <property type="term" value="F:hydrolase activity"/>
    <property type="evidence" value="ECO:0007669"/>
    <property type="project" value="UniProtKB-KW"/>
</dbReference>
<protein>
    <submittedName>
        <fullName evidence="5">Putative Integrator complex subunit 11</fullName>
    </submittedName>
</protein>
<feature type="region of interest" description="Disordered" evidence="2">
    <location>
        <begin position="413"/>
        <end position="433"/>
    </location>
</feature>
<dbReference type="InterPro" id="IPR050698">
    <property type="entry name" value="MBL"/>
</dbReference>
<evidence type="ECO:0000259" key="3">
    <source>
        <dbReference type="SMART" id="SM00849"/>
    </source>
</evidence>
<evidence type="ECO:0000259" key="4">
    <source>
        <dbReference type="SMART" id="SM01027"/>
    </source>
</evidence>
<accession>A0A5J4W591</accession>
<dbReference type="InterPro" id="IPR022712">
    <property type="entry name" value="Beta_Casp"/>
</dbReference>
<evidence type="ECO:0000313" key="5">
    <source>
        <dbReference type="EMBL" id="KAA6389910.1"/>
    </source>
</evidence>